<evidence type="ECO:0000313" key="2">
    <source>
        <dbReference type="Proteomes" id="UP000032679"/>
    </source>
</evidence>
<dbReference type="EMBL" id="BALE01000041">
    <property type="protein sequence ID" value="GAN55227.1"/>
    <property type="molecule type" value="Genomic_DNA"/>
</dbReference>
<organism evidence="1 2">
    <name type="scientific">Tanticharoenia sakaeratensis NBRC 103193</name>
    <dbReference type="NCBI Taxonomy" id="1231623"/>
    <lineage>
        <taxon>Bacteria</taxon>
        <taxon>Pseudomonadati</taxon>
        <taxon>Pseudomonadota</taxon>
        <taxon>Alphaproteobacteria</taxon>
        <taxon>Acetobacterales</taxon>
        <taxon>Acetobacteraceae</taxon>
        <taxon>Tanticharoenia</taxon>
    </lineage>
</organism>
<gene>
    <name evidence="1" type="ORF">Tasa_041_022</name>
</gene>
<comment type="caution">
    <text evidence="1">The sequence shown here is derived from an EMBL/GenBank/DDBJ whole genome shotgun (WGS) entry which is preliminary data.</text>
</comment>
<reference evidence="1 2" key="1">
    <citation type="submission" date="2012-10" db="EMBL/GenBank/DDBJ databases">
        <title>Genome sequencing of Tanticharoenia sakaeratensis NBRC 103193.</title>
        <authorList>
            <person name="Azuma Y."/>
            <person name="Hadano H."/>
            <person name="Hirakawa H."/>
            <person name="Matsushita K."/>
        </authorList>
    </citation>
    <scope>NUCLEOTIDE SEQUENCE [LARGE SCALE GENOMIC DNA]</scope>
    <source>
        <strain evidence="1 2">NBRC 103193</strain>
    </source>
</reference>
<dbReference type="AlphaFoldDB" id="A0A0D6MNF2"/>
<dbReference type="Proteomes" id="UP000032679">
    <property type="component" value="Unassembled WGS sequence"/>
</dbReference>
<evidence type="ECO:0000313" key="1">
    <source>
        <dbReference type="EMBL" id="GAN55227.1"/>
    </source>
</evidence>
<proteinExistence type="predicted"/>
<accession>A0A0D6MNF2</accession>
<name>A0A0D6MNF2_9PROT</name>
<sequence length="65" mass="7291">MEAPVYEIRHTYDGPLPGHTLRPDTPHLADSIALQARLWATLHPCATFEQRELLVERVAEALGCL</sequence>
<protein>
    <submittedName>
        <fullName evidence="1">Uncharacterized protein</fullName>
    </submittedName>
</protein>
<keyword evidence="2" id="KW-1185">Reference proteome</keyword>